<evidence type="ECO:0000313" key="2">
    <source>
        <dbReference type="Proteomes" id="UP000517712"/>
    </source>
</evidence>
<name>A0A7W9FC82_9MICO</name>
<proteinExistence type="predicted"/>
<evidence type="ECO:0000313" key="1">
    <source>
        <dbReference type="EMBL" id="MBB5744101.1"/>
    </source>
</evidence>
<protein>
    <recommendedName>
        <fullName evidence="3">YCII-related domain-containing protein</fullName>
    </recommendedName>
</protein>
<dbReference type="AlphaFoldDB" id="A0A7W9FC82"/>
<dbReference type="Proteomes" id="UP000517712">
    <property type="component" value="Unassembled WGS sequence"/>
</dbReference>
<dbReference type="SUPFAM" id="SSF54909">
    <property type="entry name" value="Dimeric alpha+beta barrel"/>
    <property type="match status" value="1"/>
</dbReference>
<dbReference type="RefSeq" id="WP_144796106.1">
    <property type="nucleotide sequence ID" value="NZ_BAAAPG010000001.1"/>
</dbReference>
<keyword evidence="2" id="KW-1185">Reference proteome</keyword>
<evidence type="ECO:0008006" key="3">
    <source>
        <dbReference type="Google" id="ProtNLM"/>
    </source>
</evidence>
<dbReference type="EMBL" id="JACHMU010000001">
    <property type="protein sequence ID" value="MBB5744101.1"/>
    <property type="molecule type" value="Genomic_DNA"/>
</dbReference>
<sequence>MTAYLISFPSGEMDIPDDEFDEVVQASHAVVREAKAAGVWIFGGGIDETVPPVRVAADGRTSPGTYPQTARIDGGYAILDLPTYEEAVTWAAKLARACRCRQELRAFGYDPES</sequence>
<accession>A0A7W9FC82</accession>
<dbReference type="Gene3D" id="3.30.70.1060">
    <property type="entry name" value="Dimeric alpha+beta barrel"/>
    <property type="match status" value="1"/>
</dbReference>
<reference evidence="1 2" key="1">
    <citation type="submission" date="2020-08" db="EMBL/GenBank/DDBJ databases">
        <title>Sequencing the genomes of 1000 actinobacteria strains.</title>
        <authorList>
            <person name="Klenk H.-P."/>
        </authorList>
    </citation>
    <scope>NUCLEOTIDE SEQUENCE [LARGE SCALE GENOMIC DNA]</scope>
    <source>
        <strain evidence="1 2">DSM 24823</strain>
    </source>
</reference>
<organism evidence="1 2">
    <name type="scientific">Microbacterium ginsengiterrae</name>
    <dbReference type="NCBI Taxonomy" id="546115"/>
    <lineage>
        <taxon>Bacteria</taxon>
        <taxon>Bacillati</taxon>
        <taxon>Actinomycetota</taxon>
        <taxon>Actinomycetes</taxon>
        <taxon>Micrococcales</taxon>
        <taxon>Microbacteriaceae</taxon>
        <taxon>Microbacterium</taxon>
    </lineage>
</organism>
<comment type="caution">
    <text evidence="1">The sequence shown here is derived from an EMBL/GenBank/DDBJ whole genome shotgun (WGS) entry which is preliminary data.</text>
</comment>
<gene>
    <name evidence="1" type="ORF">HD600_002598</name>
</gene>
<dbReference type="InterPro" id="IPR011008">
    <property type="entry name" value="Dimeric_a/b-barrel"/>
</dbReference>